<dbReference type="HOGENOM" id="CLU_112041_1_0_5"/>
<protein>
    <submittedName>
        <fullName evidence="1">Zinc ribbon domain-containing protein</fullName>
    </submittedName>
</protein>
<dbReference type="AlphaFoldDB" id="A0A060IAR5"/>
<organism evidence="1 2">
    <name type="scientific">Rhizobium etli bv. mimosae str. IE4771</name>
    <dbReference type="NCBI Taxonomy" id="1432050"/>
    <lineage>
        <taxon>Bacteria</taxon>
        <taxon>Pseudomonadati</taxon>
        <taxon>Pseudomonadota</taxon>
        <taxon>Alphaproteobacteria</taxon>
        <taxon>Hyphomicrobiales</taxon>
        <taxon>Rhizobiaceae</taxon>
        <taxon>Rhizobium/Agrobacterium group</taxon>
        <taxon>Rhizobium</taxon>
    </lineage>
</organism>
<dbReference type="InterPro" id="IPR009562">
    <property type="entry name" value="DUF1178"/>
</dbReference>
<accession>A0A060IAR5</accession>
<sequence>MIRYSLTCDNAHEFEGWFSESADFDRQVATGFLTCPVCHSAAVSKLLMAPSVSTARKKDERQTLAMDAMRQEALQKLKEAVAAVKANSEDVGTKFPEEARKIHYGEADARGIIGQATLDEAQALVEEGIEIAAIPVLPEDVH</sequence>
<name>A0A060IAR5_RHIET</name>
<dbReference type="GeneID" id="45959192"/>
<reference evidence="1 2" key="1">
    <citation type="submission" date="2013-12" db="EMBL/GenBank/DDBJ databases">
        <title>Complete genome sequence of Rhizobium etli bv. mimosae IE4771.</title>
        <authorList>
            <person name="Bustos P."/>
            <person name="Santamaria R.I."/>
            <person name="Lozano L."/>
            <person name="Ormeno-Orrillo E."/>
            <person name="Rogel M.A."/>
            <person name="Romero D."/>
            <person name="Cevallos M.A."/>
            <person name="Martinez-Romero E."/>
            <person name="Gonzalez V."/>
        </authorList>
    </citation>
    <scope>NUCLEOTIDE SEQUENCE [LARGE SCALE GENOMIC DNA]</scope>
    <source>
        <strain evidence="1 2">IE4771</strain>
    </source>
</reference>
<dbReference type="KEGG" id="rei:IE4771_CH04073"/>
<dbReference type="PIRSF" id="PIRSF032131">
    <property type="entry name" value="UCP032131"/>
    <property type="match status" value="1"/>
</dbReference>
<dbReference type="RefSeq" id="WP_012485361.1">
    <property type="nucleotide sequence ID" value="NZ_CP006986.1"/>
</dbReference>
<proteinExistence type="predicted"/>
<dbReference type="EMBL" id="CP006986">
    <property type="protein sequence ID" value="AIC29125.1"/>
    <property type="molecule type" value="Genomic_DNA"/>
</dbReference>
<gene>
    <name evidence="1" type="ORF">IE4771_CH04073</name>
</gene>
<dbReference type="Pfam" id="PF06676">
    <property type="entry name" value="DUF1178"/>
    <property type="match status" value="1"/>
</dbReference>
<evidence type="ECO:0000313" key="1">
    <source>
        <dbReference type="EMBL" id="AIC29125.1"/>
    </source>
</evidence>
<dbReference type="Proteomes" id="UP000027180">
    <property type="component" value="Chromosome"/>
</dbReference>
<evidence type="ECO:0000313" key="2">
    <source>
        <dbReference type="Proteomes" id="UP000027180"/>
    </source>
</evidence>
<dbReference type="OrthoDB" id="9799894at2"/>